<keyword evidence="1" id="KW-1133">Transmembrane helix</keyword>
<keyword evidence="3" id="KW-1185">Reference proteome</keyword>
<organism evidence="2 3">
    <name type="scientific">Thalassotalea psychrophila</name>
    <dbReference type="NCBI Taxonomy" id="3065647"/>
    <lineage>
        <taxon>Bacteria</taxon>
        <taxon>Pseudomonadati</taxon>
        <taxon>Pseudomonadota</taxon>
        <taxon>Gammaproteobacteria</taxon>
        <taxon>Alteromonadales</taxon>
        <taxon>Colwelliaceae</taxon>
        <taxon>Thalassotalea</taxon>
    </lineage>
</organism>
<dbReference type="Gene3D" id="1.25.40.10">
    <property type="entry name" value="Tetratricopeptide repeat domain"/>
    <property type="match status" value="1"/>
</dbReference>
<protein>
    <recommendedName>
        <fullName evidence="4">Adenylate cyclase</fullName>
    </recommendedName>
</protein>
<evidence type="ECO:0000256" key="1">
    <source>
        <dbReference type="SAM" id="Phobius"/>
    </source>
</evidence>
<dbReference type="InterPro" id="IPR011990">
    <property type="entry name" value="TPR-like_helical_dom_sf"/>
</dbReference>
<evidence type="ECO:0008006" key="4">
    <source>
        <dbReference type="Google" id="ProtNLM"/>
    </source>
</evidence>
<feature type="transmembrane region" description="Helical" evidence="1">
    <location>
        <begin position="7"/>
        <end position="26"/>
    </location>
</feature>
<evidence type="ECO:0000313" key="2">
    <source>
        <dbReference type="EMBL" id="WNC72728.1"/>
    </source>
</evidence>
<dbReference type="RefSeq" id="WP_348391844.1">
    <property type="nucleotide sequence ID" value="NZ_CP134145.1"/>
</dbReference>
<keyword evidence="1" id="KW-0812">Transmembrane</keyword>
<dbReference type="Proteomes" id="UP001258994">
    <property type="component" value="Chromosome"/>
</dbReference>
<dbReference type="SUPFAM" id="SSF48452">
    <property type="entry name" value="TPR-like"/>
    <property type="match status" value="1"/>
</dbReference>
<name>A0ABY9TVB7_9GAMM</name>
<dbReference type="Gene3D" id="3.40.50.10610">
    <property type="entry name" value="ABC-type transport auxiliary lipoprotein component"/>
    <property type="match status" value="1"/>
</dbReference>
<keyword evidence="1" id="KW-0472">Membrane</keyword>
<dbReference type="EMBL" id="CP134145">
    <property type="protein sequence ID" value="WNC72728.1"/>
    <property type="molecule type" value="Genomic_DNA"/>
</dbReference>
<sequence>MNVIKKIKLPFILLLLIAALVTYIFYDKAVIVNHDKSLPAQIKNNQAVSNPSLINNPKTIAVLPFVNVSNENEQEFFADGLTEELLNKIAKIPKLKVIARTSSFFYKDTNEDLRVIGKKLGVKYILEGSVRKSDDMVRISAKLIHASDGFQLWSQIYDRSFKNVLDIQDEISVEVAKALNIVLDAKSTQAMKSSGVSNVDAFIAYQKGLQLYDLAHGHGKDKVEVLTQANLQFDIAIKLEPEFASAYFHQSDLFSHILLYATESDEQLAIAHKKLSKSLQSAALFAKDPLLKLYININNILHSNDWNLLPTFADRAADYDSCLQPLYFPVLLNFGYQDTLMKIYQYIINCDPLNPIGYYGVATTELHNWQPEQALILIAKGEQLTGRHDWYTLKKIIAYFQLKDFDEATRAIESLKHRPLLYKIHLATLHAMMGNGETGLAYIKELRETKPSNYIRYSIVLAAAIGNVKLANELAAALDAKPAGSFQLMQTVFACGCGAPFDINHTPNFKRRIEEAKFSWPPKSILLYPNKNW</sequence>
<reference evidence="3" key="1">
    <citation type="submission" date="2023-09" db="EMBL/GenBank/DDBJ databases">
        <authorList>
            <person name="Li S."/>
            <person name="Li X."/>
            <person name="Zhang C."/>
            <person name="Zhao Z."/>
        </authorList>
    </citation>
    <scope>NUCLEOTIDE SEQUENCE [LARGE SCALE GENOMIC DNA]</scope>
    <source>
        <strain evidence="3">SQ149</strain>
    </source>
</reference>
<accession>A0ABY9TVB7</accession>
<evidence type="ECO:0000313" key="3">
    <source>
        <dbReference type="Proteomes" id="UP001258994"/>
    </source>
</evidence>
<proteinExistence type="predicted"/>
<gene>
    <name evidence="2" type="ORF">RGQ13_01740</name>
</gene>